<dbReference type="eggNOG" id="COG0617">
    <property type="taxonomic scope" value="Bacteria"/>
</dbReference>
<dbReference type="SMART" id="SM00116">
    <property type="entry name" value="CBS"/>
    <property type="match status" value="2"/>
</dbReference>
<evidence type="ECO:0000256" key="10">
    <source>
        <dbReference type="ARBA" id="ARBA00022884"/>
    </source>
</evidence>
<dbReference type="EMBL" id="CP000860">
    <property type="protein sequence ID" value="ACA59714.1"/>
    <property type="molecule type" value="Genomic_DNA"/>
</dbReference>
<dbReference type="InterPro" id="IPR046342">
    <property type="entry name" value="CBS_dom_sf"/>
</dbReference>
<dbReference type="Gene3D" id="3.90.1640.10">
    <property type="entry name" value="inorganic pyrophosphatase (n-terminal core)"/>
    <property type="match status" value="1"/>
</dbReference>
<feature type="domain" description="CBS" evidence="13">
    <location>
        <begin position="376"/>
        <end position="435"/>
    </location>
</feature>
<reference evidence="14 15" key="2">
    <citation type="journal article" date="2008" name="Science">
        <title>Environmental genomics reveals a single-species ecosystem deep within Earth.</title>
        <authorList>
            <person name="Chivian D."/>
            <person name="Brodie E.L."/>
            <person name="Alm E.J."/>
            <person name="Culley D.E."/>
            <person name="Dehal P.S."/>
            <person name="Desantis T.Z."/>
            <person name="Gihring T.M."/>
            <person name="Lapidus A."/>
            <person name="Lin L.H."/>
            <person name="Lowry S.R."/>
            <person name="Moser D.P."/>
            <person name="Richardson P.M."/>
            <person name="Southam G."/>
            <person name="Wanger G."/>
            <person name="Pratt L.M."/>
            <person name="Andersen G.L."/>
            <person name="Hazen T.C."/>
            <person name="Brockman F.J."/>
            <person name="Arkin A.P."/>
            <person name="Onstott T.C."/>
        </authorList>
    </citation>
    <scope>NUCLEOTIDE SEQUENCE [LARGE SCALE GENOMIC DNA]</scope>
    <source>
        <strain evidence="14 15">MP104C</strain>
    </source>
</reference>
<keyword evidence="4 12" id="KW-0808">Transferase</keyword>
<dbReference type="GO" id="GO:0008033">
    <property type="term" value="P:tRNA processing"/>
    <property type="evidence" value="ECO:0007669"/>
    <property type="project" value="UniProtKB-KW"/>
</dbReference>
<evidence type="ECO:0000256" key="11">
    <source>
        <dbReference type="PROSITE-ProRule" id="PRU00703"/>
    </source>
</evidence>
<dbReference type="InterPro" id="IPR000644">
    <property type="entry name" value="CBS_dom"/>
</dbReference>
<evidence type="ECO:0000256" key="6">
    <source>
        <dbReference type="ARBA" id="ARBA00022695"/>
    </source>
</evidence>
<evidence type="ECO:0000256" key="12">
    <source>
        <dbReference type="RuleBase" id="RU003953"/>
    </source>
</evidence>
<comment type="cofactor">
    <cofactor evidence="1">
        <name>Mg(2+)</name>
        <dbReference type="ChEBI" id="CHEBI:18420"/>
    </cofactor>
</comment>
<dbReference type="SUPFAM" id="SSF81891">
    <property type="entry name" value="Poly A polymerase C-terminal region-like"/>
    <property type="match status" value="1"/>
</dbReference>
<accession>B1I3Y3</accession>
<dbReference type="PROSITE" id="PS51371">
    <property type="entry name" value="CBS"/>
    <property type="match status" value="2"/>
</dbReference>
<dbReference type="GO" id="GO:0000049">
    <property type="term" value="F:tRNA binding"/>
    <property type="evidence" value="ECO:0007669"/>
    <property type="project" value="UniProtKB-KW"/>
</dbReference>
<dbReference type="InterPro" id="IPR001667">
    <property type="entry name" value="DDH_dom"/>
</dbReference>
<keyword evidence="8" id="KW-0547">Nucleotide-binding</keyword>
<dbReference type="GO" id="GO:0016779">
    <property type="term" value="F:nucleotidyltransferase activity"/>
    <property type="evidence" value="ECO:0007669"/>
    <property type="project" value="UniProtKB-KW"/>
</dbReference>
<comment type="similarity">
    <text evidence="2 12">Belongs to the tRNA nucleotidyltransferase/poly(A) polymerase family.</text>
</comment>
<dbReference type="SUPFAM" id="SSF81301">
    <property type="entry name" value="Nucleotidyltransferase"/>
    <property type="match status" value="1"/>
</dbReference>
<dbReference type="Gene3D" id="3.10.310.30">
    <property type="match status" value="1"/>
</dbReference>
<dbReference type="Pfam" id="PF12627">
    <property type="entry name" value="PolyA_pol_RNAbd"/>
    <property type="match status" value="1"/>
</dbReference>
<name>B1I3Y3_DESAP</name>
<dbReference type="InterPro" id="IPR043519">
    <property type="entry name" value="NT_sf"/>
</dbReference>
<evidence type="ECO:0000256" key="3">
    <source>
        <dbReference type="ARBA" id="ARBA00022555"/>
    </source>
</evidence>
<evidence type="ECO:0000256" key="9">
    <source>
        <dbReference type="ARBA" id="ARBA00022842"/>
    </source>
</evidence>
<keyword evidence="5" id="KW-0819">tRNA processing</keyword>
<dbReference type="Pfam" id="PF01368">
    <property type="entry name" value="DHH"/>
    <property type="match status" value="1"/>
</dbReference>
<evidence type="ECO:0000256" key="4">
    <source>
        <dbReference type="ARBA" id="ARBA00022679"/>
    </source>
</evidence>
<evidence type="ECO:0000256" key="2">
    <source>
        <dbReference type="ARBA" id="ARBA00007265"/>
    </source>
</evidence>
<evidence type="ECO:0000256" key="8">
    <source>
        <dbReference type="ARBA" id="ARBA00022741"/>
    </source>
</evidence>
<reference evidence="15" key="1">
    <citation type="submission" date="2007-10" db="EMBL/GenBank/DDBJ databases">
        <title>Complete sequence of chromosome of Desulforudis audaxviator MP104C.</title>
        <authorList>
            <person name="Copeland A."/>
            <person name="Lucas S."/>
            <person name="Lapidus A."/>
            <person name="Barry K."/>
            <person name="Glavina del Rio T."/>
            <person name="Dalin E."/>
            <person name="Tice H."/>
            <person name="Bruce D."/>
            <person name="Pitluck S."/>
            <person name="Lowry S.R."/>
            <person name="Larimer F."/>
            <person name="Land M.L."/>
            <person name="Hauser L."/>
            <person name="Kyrpides N."/>
            <person name="Ivanova N.N."/>
            <person name="Richardson P."/>
        </authorList>
    </citation>
    <scope>NUCLEOTIDE SEQUENCE [LARGE SCALE GENOMIC DNA]</scope>
    <source>
        <strain evidence="15">MP104C</strain>
    </source>
</reference>
<dbReference type="PANTHER" id="PTHR47788">
    <property type="entry name" value="POLYA POLYMERASE"/>
    <property type="match status" value="1"/>
</dbReference>
<evidence type="ECO:0000256" key="7">
    <source>
        <dbReference type="ARBA" id="ARBA00022723"/>
    </source>
</evidence>
<keyword evidence="9" id="KW-0460">Magnesium</keyword>
<dbReference type="SUPFAM" id="SSF54631">
    <property type="entry name" value="CBS-domain pair"/>
    <property type="match status" value="1"/>
</dbReference>
<dbReference type="InterPro" id="IPR003156">
    <property type="entry name" value="DHHA1_dom"/>
</dbReference>
<dbReference type="STRING" id="477974.Daud_1203"/>
<dbReference type="Gene3D" id="1.10.3090.10">
    <property type="entry name" value="cca-adding enzyme, domain 2"/>
    <property type="match status" value="1"/>
</dbReference>
<dbReference type="Proteomes" id="UP000008544">
    <property type="component" value="Chromosome"/>
</dbReference>
<dbReference type="Gene3D" id="3.30.460.10">
    <property type="entry name" value="Beta Polymerase, domain 2"/>
    <property type="match status" value="1"/>
</dbReference>
<dbReference type="CDD" id="cd04595">
    <property type="entry name" value="CBS_pair_DHH_polyA_Pol_assoc"/>
    <property type="match status" value="1"/>
</dbReference>
<dbReference type="PANTHER" id="PTHR47788:SF1">
    <property type="entry name" value="A-ADDING TRNA NUCLEOTIDYLTRANSFERASE"/>
    <property type="match status" value="1"/>
</dbReference>
<dbReference type="RefSeq" id="WP_012302300.1">
    <property type="nucleotide sequence ID" value="NC_010424.1"/>
</dbReference>
<dbReference type="Gene3D" id="3.10.580.10">
    <property type="entry name" value="CBS-domain"/>
    <property type="match status" value="1"/>
</dbReference>
<dbReference type="KEGG" id="dau:Daud_1203"/>
<sequence>MKVITTHTNTDFDGLAAMVAAQKLHPDAALVLPGKMAQNVEEFVALHVDILEIRKPSEIRFSDIDFLIVVDTMQPGRLGRLAEILKNPRLRVHVYDHHPRVEGDLKGELEIVEPVGATTTLLVEEIKRRGVPITPYEATVLALGIYADTGCLIFSSTTDRDAEAIAFLLAQGANLGVVANFLGRPLTNEQKKLLRDLLISAERHYVNGARILVARTRVDEFVGGLALLSHKLAELEQLDAVFCVVAMEDRTHLVGRSTLPEVNVRDILAHFGGGGHHAAASATIKNTDVEAIAAELLQVVREMVVPPLLAGDIMTSPVKSVSPEITVSEANRIMLRYGHRGMPVVSDGSLVGVISRRDVEKALRHNLGHAPVKAYMSKNVMTVSRDTPVTEVQAVMIENNIGRLPVVDNGYLVGIVSRTDILKTLHPQFKPRFSTLYVKTRVPSYYRDAAELIRRNLKPEQVDLLTVAGEVGSATGCAVYLTGEMVRDVFLGSPGGNPELVVEGNGPAFAEALTRKVGGRLHSDDRSEYTIAHNGRKITIVALRTGFSEHGSELPNDKTSALRHELYRRDFTVNALAVGLNPDRFGEVIDYFGGRDDLHHGVVRALHSHSFEEDPVRLLQAVQLEQRFGFNIERETLKLIREAVRDRLLSQAPPDRIWAEFRRLLKEPRVPATLARLAQLNLWPSLFPDILYWEVQPMISGIPKALDSLGSWKVPQPAEPWLCYFIAILHWKNLVVVDELCRSYRLRKSQTDKILYTIAGWRSAVSRLSAPKPPAVRTAALSLVNLPREGYPIVLLMLEKKAWKERFREALVTLYEHKPVITGKDIRNLGYREQTGMKRIREAVWRAKLRGEATTREEEMRLAREAMNWEGER</sequence>
<dbReference type="AlphaFoldDB" id="B1I3Y3"/>
<proteinExistence type="inferred from homology"/>
<protein>
    <submittedName>
        <fullName evidence="14">CBS domain containing protein</fullName>
    </submittedName>
</protein>
<keyword evidence="6" id="KW-0548">Nucleotidyltransferase</keyword>
<evidence type="ECO:0000313" key="15">
    <source>
        <dbReference type="Proteomes" id="UP000008544"/>
    </source>
</evidence>
<evidence type="ECO:0000259" key="13">
    <source>
        <dbReference type="PROSITE" id="PS51371"/>
    </source>
</evidence>
<keyword evidence="7" id="KW-0479">Metal-binding</keyword>
<dbReference type="GO" id="GO:0000166">
    <property type="term" value="F:nucleotide binding"/>
    <property type="evidence" value="ECO:0007669"/>
    <property type="project" value="UniProtKB-KW"/>
</dbReference>
<dbReference type="SUPFAM" id="SSF64182">
    <property type="entry name" value="DHH phosphoesterases"/>
    <property type="match status" value="1"/>
</dbReference>
<dbReference type="InterPro" id="IPR002646">
    <property type="entry name" value="PolA_pol_head_dom"/>
</dbReference>
<dbReference type="eggNOG" id="COG0517">
    <property type="taxonomic scope" value="Bacteria"/>
</dbReference>
<dbReference type="eggNOG" id="COG0618">
    <property type="taxonomic scope" value="Bacteria"/>
</dbReference>
<keyword evidence="15" id="KW-1185">Reference proteome</keyword>
<evidence type="ECO:0000313" key="14">
    <source>
        <dbReference type="EMBL" id="ACA59714.1"/>
    </source>
</evidence>
<dbReference type="GO" id="GO:0046872">
    <property type="term" value="F:metal ion binding"/>
    <property type="evidence" value="ECO:0007669"/>
    <property type="project" value="UniProtKB-KW"/>
</dbReference>
<keyword evidence="11" id="KW-0129">CBS domain</keyword>
<dbReference type="InterPro" id="IPR032828">
    <property type="entry name" value="PolyA_RNA-bd"/>
</dbReference>
<keyword evidence="3" id="KW-0820">tRNA-binding</keyword>
<gene>
    <name evidence="14" type="ordered locus">Daud_1203</name>
</gene>
<feature type="domain" description="CBS" evidence="13">
    <location>
        <begin position="314"/>
        <end position="372"/>
    </location>
</feature>
<dbReference type="Pfam" id="PF01743">
    <property type="entry name" value="PolyA_pol"/>
    <property type="match status" value="1"/>
</dbReference>
<evidence type="ECO:0000256" key="5">
    <source>
        <dbReference type="ARBA" id="ARBA00022694"/>
    </source>
</evidence>
<dbReference type="InterPro" id="IPR052390">
    <property type="entry name" value="tRNA_nt/polyA_polymerase"/>
</dbReference>
<organism evidence="14 15">
    <name type="scientific">Desulforudis audaxviator (strain MP104C)</name>
    <dbReference type="NCBI Taxonomy" id="477974"/>
    <lineage>
        <taxon>Bacteria</taxon>
        <taxon>Bacillati</taxon>
        <taxon>Bacillota</taxon>
        <taxon>Clostridia</taxon>
        <taxon>Thermoanaerobacterales</taxon>
        <taxon>Candidatus Desulforudaceae</taxon>
        <taxon>Candidatus Desulforudis</taxon>
    </lineage>
</organism>
<keyword evidence="10 12" id="KW-0694">RNA-binding</keyword>
<evidence type="ECO:0000256" key="1">
    <source>
        <dbReference type="ARBA" id="ARBA00001946"/>
    </source>
</evidence>
<dbReference type="InterPro" id="IPR038763">
    <property type="entry name" value="DHH_sf"/>
</dbReference>
<dbReference type="OrthoDB" id="9805698at2"/>
<dbReference type="HOGENOM" id="CLU_015961_5_0_9"/>
<dbReference type="Pfam" id="PF00571">
    <property type="entry name" value="CBS"/>
    <property type="match status" value="2"/>
</dbReference>
<dbReference type="Pfam" id="PF02272">
    <property type="entry name" value="DHHA1"/>
    <property type="match status" value="1"/>
</dbReference>